<comment type="caution">
    <text evidence="2">The sequence shown here is derived from an EMBL/GenBank/DDBJ whole genome shotgun (WGS) entry which is preliminary data.</text>
</comment>
<evidence type="ECO:0000313" key="2">
    <source>
        <dbReference type="EMBL" id="KAK4501596.1"/>
    </source>
</evidence>
<feature type="region of interest" description="Disordered" evidence="1">
    <location>
        <begin position="1"/>
        <end position="22"/>
    </location>
</feature>
<evidence type="ECO:0000313" key="3">
    <source>
        <dbReference type="Proteomes" id="UP001305779"/>
    </source>
</evidence>
<dbReference type="Proteomes" id="UP001305779">
    <property type="component" value="Unassembled WGS sequence"/>
</dbReference>
<gene>
    <name evidence="2" type="ORF">PRZ48_007405</name>
</gene>
<sequence>MSNNTNGTTSGSTFNRISGERNIPVDNNDPAAVARLLVDRFPRGGPIVVVLSRFGQEPSPAWRDAVHGHMCAMRPDQEVVVYTRNEFRAICGEEPPSVQSAFASFTIAVLVTRLFSHQFWSHHQVRLAEGQSVEEDVLYGYKKIRQSSRMLQGLVGLPTKEWGRPNSHQLFPDAS</sequence>
<reference evidence="2 3" key="1">
    <citation type="journal article" date="2023" name="G3 (Bethesda)">
        <title>A chromosome-level genome assembly of Zasmidium syzygii isolated from banana leaves.</title>
        <authorList>
            <person name="van Westerhoven A.C."/>
            <person name="Mehrabi R."/>
            <person name="Talebi R."/>
            <person name="Steentjes M.B.F."/>
            <person name="Corcolon B."/>
            <person name="Chong P.A."/>
            <person name="Kema G.H.J."/>
            <person name="Seidl M.F."/>
        </authorList>
    </citation>
    <scope>NUCLEOTIDE SEQUENCE [LARGE SCALE GENOMIC DNA]</scope>
    <source>
        <strain evidence="2 3">P124</strain>
    </source>
</reference>
<name>A0ABR0EJZ1_ZASCE</name>
<dbReference type="EMBL" id="JAXOVC010000005">
    <property type="protein sequence ID" value="KAK4501596.1"/>
    <property type="molecule type" value="Genomic_DNA"/>
</dbReference>
<organism evidence="2 3">
    <name type="scientific">Zasmidium cellare</name>
    <name type="common">Wine cellar mold</name>
    <name type="synonym">Racodium cellare</name>
    <dbReference type="NCBI Taxonomy" id="395010"/>
    <lineage>
        <taxon>Eukaryota</taxon>
        <taxon>Fungi</taxon>
        <taxon>Dikarya</taxon>
        <taxon>Ascomycota</taxon>
        <taxon>Pezizomycotina</taxon>
        <taxon>Dothideomycetes</taxon>
        <taxon>Dothideomycetidae</taxon>
        <taxon>Mycosphaerellales</taxon>
        <taxon>Mycosphaerellaceae</taxon>
        <taxon>Zasmidium</taxon>
    </lineage>
</organism>
<feature type="compositionally biased region" description="Low complexity" evidence="1">
    <location>
        <begin position="1"/>
        <end position="13"/>
    </location>
</feature>
<proteinExistence type="predicted"/>
<keyword evidence="3" id="KW-1185">Reference proteome</keyword>
<accession>A0ABR0EJZ1</accession>
<evidence type="ECO:0000256" key="1">
    <source>
        <dbReference type="SAM" id="MobiDB-lite"/>
    </source>
</evidence>
<protein>
    <submittedName>
        <fullName evidence="2">Uncharacterized protein</fullName>
    </submittedName>
</protein>